<dbReference type="EMBL" id="JACSNQ010000002">
    <property type="protein sequence ID" value="MBM6774344.1"/>
    <property type="molecule type" value="Genomic_DNA"/>
</dbReference>
<keyword evidence="1" id="KW-0805">Transcription regulation</keyword>
<dbReference type="Gene3D" id="1.10.10.10">
    <property type="entry name" value="Winged helix-like DNA-binding domain superfamily/Winged helix DNA-binding domain"/>
    <property type="match status" value="1"/>
</dbReference>
<dbReference type="InterPro" id="IPR036390">
    <property type="entry name" value="WH_DNA-bd_sf"/>
</dbReference>
<keyword evidence="3" id="KW-0804">Transcription</keyword>
<dbReference type="PANTHER" id="PTHR42756">
    <property type="entry name" value="TRANSCRIPTIONAL REGULATOR, MARR"/>
    <property type="match status" value="1"/>
</dbReference>
<accession>A0ABS2F044</accession>
<reference evidence="5 6" key="1">
    <citation type="journal article" date="2021" name="Sci. Rep.">
        <title>The distribution of antibiotic resistance genes in chicken gut microbiota commensals.</title>
        <authorList>
            <person name="Juricova H."/>
            <person name="Matiasovicova J."/>
            <person name="Kubasova T."/>
            <person name="Cejkova D."/>
            <person name="Rychlik I."/>
        </authorList>
    </citation>
    <scope>NUCLEOTIDE SEQUENCE [LARGE SCALE GENOMIC DNA]</scope>
    <source>
        <strain evidence="5 6">An794</strain>
    </source>
</reference>
<keyword evidence="2" id="KW-0238">DNA-binding</keyword>
<dbReference type="PANTHER" id="PTHR42756:SF1">
    <property type="entry name" value="TRANSCRIPTIONAL REPRESSOR OF EMRAB OPERON"/>
    <property type="match status" value="1"/>
</dbReference>
<dbReference type="RefSeq" id="WP_204792700.1">
    <property type="nucleotide sequence ID" value="NZ_JACSNQ010000002.1"/>
</dbReference>
<protein>
    <submittedName>
        <fullName evidence="5">MarR family transcriptional regulator</fullName>
    </submittedName>
</protein>
<gene>
    <name evidence="5" type="ORF">H9X80_02085</name>
</gene>
<dbReference type="Pfam" id="PF12802">
    <property type="entry name" value="MarR_2"/>
    <property type="match status" value="1"/>
</dbReference>
<evidence type="ECO:0000259" key="4">
    <source>
        <dbReference type="PROSITE" id="PS50995"/>
    </source>
</evidence>
<evidence type="ECO:0000256" key="2">
    <source>
        <dbReference type="ARBA" id="ARBA00023125"/>
    </source>
</evidence>
<evidence type="ECO:0000256" key="1">
    <source>
        <dbReference type="ARBA" id="ARBA00023015"/>
    </source>
</evidence>
<keyword evidence="6" id="KW-1185">Reference proteome</keyword>
<dbReference type="CDD" id="cd00090">
    <property type="entry name" value="HTH_ARSR"/>
    <property type="match status" value="1"/>
</dbReference>
<dbReference type="SMART" id="SM00347">
    <property type="entry name" value="HTH_MARR"/>
    <property type="match status" value="1"/>
</dbReference>
<proteinExistence type="predicted"/>
<evidence type="ECO:0000313" key="6">
    <source>
        <dbReference type="Proteomes" id="UP000712527"/>
    </source>
</evidence>
<evidence type="ECO:0000256" key="3">
    <source>
        <dbReference type="ARBA" id="ARBA00023163"/>
    </source>
</evidence>
<organism evidence="5 6">
    <name type="scientific">Olsenella profusa</name>
    <dbReference type="NCBI Taxonomy" id="138595"/>
    <lineage>
        <taxon>Bacteria</taxon>
        <taxon>Bacillati</taxon>
        <taxon>Actinomycetota</taxon>
        <taxon>Coriobacteriia</taxon>
        <taxon>Coriobacteriales</taxon>
        <taxon>Atopobiaceae</taxon>
        <taxon>Olsenella</taxon>
    </lineage>
</organism>
<evidence type="ECO:0000313" key="5">
    <source>
        <dbReference type="EMBL" id="MBM6774344.1"/>
    </source>
</evidence>
<dbReference type="InterPro" id="IPR000835">
    <property type="entry name" value="HTH_MarR-typ"/>
</dbReference>
<feature type="domain" description="HTH marR-type" evidence="4">
    <location>
        <begin position="3"/>
        <end position="145"/>
    </location>
</feature>
<dbReference type="InterPro" id="IPR011991">
    <property type="entry name" value="ArsR-like_HTH"/>
</dbReference>
<sequence>MQEDTRFEDFVGLIEALHKEIQRIKAAEAMRLGFKGADVMCLYYLTKNPEGLTGSELARLVDVSRAAMSRTIARLEADGLVEAAAGDEETRYRVPVRLTEKGVEVVRPIRGIVQDVLDEMGRVLDGRQRVQMYESLNAILKRLRGLARD</sequence>
<name>A0ABS2F044_9ACTN</name>
<dbReference type="SUPFAM" id="SSF46785">
    <property type="entry name" value="Winged helix' DNA-binding domain"/>
    <property type="match status" value="1"/>
</dbReference>
<dbReference type="PROSITE" id="PS50995">
    <property type="entry name" value="HTH_MARR_2"/>
    <property type="match status" value="1"/>
</dbReference>
<dbReference type="InterPro" id="IPR036388">
    <property type="entry name" value="WH-like_DNA-bd_sf"/>
</dbReference>
<comment type="caution">
    <text evidence="5">The sequence shown here is derived from an EMBL/GenBank/DDBJ whole genome shotgun (WGS) entry which is preliminary data.</text>
</comment>
<dbReference type="Proteomes" id="UP000712527">
    <property type="component" value="Unassembled WGS sequence"/>
</dbReference>